<dbReference type="RefSeq" id="WP_073043260.1">
    <property type="nucleotide sequence ID" value="NZ_FOLF01000003.1"/>
</dbReference>
<dbReference type="Proteomes" id="UP000184280">
    <property type="component" value="Unassembled WGS sequence"/>
</dbReference>
<evidence type="ECO:0000313" key="1">
    <source>
        <dbReference type="EMBL" id="SHL88773.1"/>
    </source>
</evidence>
<sequence length="147" mass="17079">MTKEHEQALRNFHFSFAELIANVENFGKLCPVDTLMEMCETLAGIMAEQTQIISEIESIGSEKEWNEIREKFRRPLVGERFYSSHFDALCDMMRLAKHMKTLSKSKDGLLSDIKRLERYEIQPCLDTKLVHSILDAIPRVKTLRSDD</sequence>
<gene>
    <name evidence="1" type="ORF">SAMN04488494_1013</name>
</gene>
<dbReference type="EMBL" id="FRCJ01000001">
    <property type="protein sequence ID" value="SHL88773.1"/>
    <property type="molecule type" value="Genomic_DNA"/>
</dbReference>
<organism evidence="1 2">
    <name type="scientific">Xylanibacter ruminicola</name>
    <name type="common">Prevotella ruminicola</name>
    <dbReference type="NCBI Taxonomy" id="839"/>
    <lineage>
        <taxon>Bacteria</taxon>
        <taxon>Pseudomonadati</taxon>
        <taxon>Bacteroidota</taxon>
        <taxon>Bacteroidia</taxon>
        <taxon>Bacteroidales</taxon>
        <taxon>Prevotellaceae</taxon>
        <taxon>Xylanibacter</taxon>
    </lineage>
</organism>
<protein>
    <submittedName>
        <fullName evidence="1">Uncharacterized protein</fullName>
    </submittedName>
</protein>
<proteinExistence type="predicted"/>
<name>A0A1M7EAK8_XYLRU</name>
<dbReference type="AlphaFoldDB" id="A0A1M7EAK8"/>
<accession>A0A1M7EAK8</accession>
<evidence type="ECO:0000313" key="2">
    <source>
        <dbReference type="Proteomes" id="UP000184280"/>
    </source>
</evidence>
<reference evidence="1 2" key="1">
    <citation type="submission" date="2016-11" db="EMBL/GenBank/DDBJ databases">
        <authorList>
            <person name="Jaros S."/>
            <person name="Januszkiewicz K."/>
            <person name="Wedrychowicz H."/>
        </authorList>
    </citation>
    <scope>NUCLEOTIDE SEQUENCE [LARGE SCALE GENOMIC DNA]</scope>
    <source>
        <strain evidence="1 2">BPI-34</strain>
    </source>
</reference>